<proteinExistence type="predicted"/>
<name>G0L888_ZOBGA</name>
<reference evidence="3" key="1">
    <citation type="submission" date="2009-07" db="EMBL/GenBank/DDBJ databases">
        <title>Complete genome sequence of Zobellia galactanivorans Dsij.</title>
        <authorList>
            <consortium name="Genoscope - CEA"/>
        </authorList>
    </citation>
    <scope>NUCLEOTIDE SEQUENCE [LARGE SCALE GENOMIC DNA]</scope>
    <source>
        <strain evidence="3">DSM 12802 / CCUG 47099 / CIP 106680 / NCIMB 13871 / Dsij</strain>
    </source>
</reference>
<evidence type="ECO:0000256" key="1">
    <source>
        <dbReference type="SAM" id="MobiDB-lite"/>
    </source>
</evidence>
<evidence type="ECO:0000313" key="2">
    <source>
        <dbReference type="EMBL" id="CAZ98036.1"/>
    </source>
</evidence>
<dbReference type="AlphaFoldDB" id="G0L888"/>
<organism evidence="2 3">
    <name type="scientific">Zobellia galactanivorans (strain DSM 12802 / CCUG 47099 / CIP 106680 / NCIMB 13871 / Dsij)</name>
    <dbReference type="NCBI Taxonomy" id="63186"/>
    <lineage>
        <taxon>Bacteria</taxon>
        <taxon>Pseudomonadati</taxon>
        <taxon>Bacteroidota</taxon>
        <taxon>Flavobacteriia</taxon>
        <taxon>Flavobacteriales</taxon>
        <taxon>Flavobacteriaceae</taxon>
        <taxon>Zobellia</taxon>
    </lineage>
</organism>
<evidence type="ECO:0000313" key="3">
    <source>
        <dbReference type="Proteomes" id="UP000008898"/>
    </source>
</evidence>
<sequence>MVKSSSKQMLYGKVSSKKDGSSLEGLAVELVDGNLLKMKGVKPAITDKQGRFSLAVESSKKESEPKGYLQVLNKDGAPIFVSDSEIFSKGGALDQIELVVPDEAIQAASYDFSRFQFKSLVSINPNYFGAFEKLKLPIKIPVIQPKKGDTKYEELECIGLYTETDELEAVFKVKLPYGYGGELCGSGSKEFIAFYVDYGSGFEPVGPAVSVSAHNLGAARKGPLCYAVKQVVDFEKKSCKTPYLVKVRAILSWNTPPMGPHYVPTWGNVKEAWVQINPSKKAWEILTGDFKELSLVKSYSDLQHLKKELLEKVKGSLDYNKKDLEEDRVDFKENILKNPNYYAGMADENEIQNAYDQVHMLPPEILEKFKPKLIDPKWLFPIKPLKYNTSFEELSCVGLFPEQNTLEAVVAVKRQNGYKGNLCSLGSEEYVAFYVDWGDGLGYRHEGTRFFKVHDIPRNVNPLMYAVNLRVDDMDRKSKSCKVENIIKVRAILSWEVAPTGPNYRPAWGNVKECRVQVRTYDGANNNCEIQHVNKVLVEDINSDGYARKYINGTTLSPNLFDRPFGHIVAIWGHINVPTSKYFRMLFRKESESSWTVVEDGRRYKQGLFTIGLRVPDENGWFRIDEYNNDLGNYSDTPLANWDSESRTGKYRLRLECADASKTPIQSCEVSVFLDNKNPEHYGFTDSPIPQLGLTVKNSAGEVKECGKYKGAEKVLVYGNFKDDHFNAFSLEIFGGNLPSAGIKITPAVNRYDEGGKLDSNGIVGASDPGKGKLLTTIDNMAADPINANVDCAYGIRMVTSDRAILGSFSGYVFRRSSHSKASYVTFNWAP</sequence>
<keyword evidence="3" id="KW-1185">Reference proteome</keyword>
<reference evidence="2 3" key="2">
    <citation type="journal article" date="2012" name="Environ. Microbiol.">
        <title>Characterization of the first alginolytic operons in a marine bacterium: from their emergence in marine Flavobacteriia to their independent transfers to marine Proteobacteria and human gut Bacteroides.</title>
        <authorList>
            <person name="Thomas F."/>
            <person name="Barbeyron T."/>
            <person name="Tonon T."/>
            <person name="Genicot S."/>
            <person name="Czjzek M."/>
            <person name="Michel G."/>
        </authorList>
    </citation>
    <scope>NUCLEOTIDE SEQUENCE [LARGE SCALE GENOMIC DNA]</scope>
    <source>
        <strain evidence="3">DSM 12802 / CCUG 47099 / CIP 106680 / NCIMB 13871 / Dsij</strain>
    </source>
</reference>
<feature type="region of interest" description="Disordered" evidence="1">
    <location>
        <begin position="1"/>
        <end position="20"/>
    </location>
</feature>
<protein>
    <submittedName>
        <fullName evidence="2">Uncharacterized protein</fullName>
    </submittedName>
</protein>
<dbReference type="HOGENOM" id="CLU_331399_0_0_10"/>
<dbReference type="KEGG" id="zga:ZOBELLIA_3898"/>
<dbReference type="EMBL" id="FP476056">
    <property type="protein sequence ID" value="CAZ98036.1"/>
    <property type="molecule type" value="Genomic_DNA"/>
</dbReference>
<dbReference type="RefSeq" id="WP_013995226.1">
    <property type="nucleotide sequence ID" value="NC_015844.1"/>
</dbReference>
<dbReference type="Proteomes" id="UP000008898">
    <property type="component" value="Chromosome"/>
</dbReference>
<dbReference type="OrthoDB" id="9156778at2"/>
<dbReference type="STRING" id="63186.ZOBELLIA_3898"/>
<dbReference type="PATRIC" id="fig|63186.3.peg.3817"/>
<gene>
    <name evidence="2" type="ordered locus">zobellia_3898</name>
</gene>
<accession>G0L888</accession>